<dbReference type="EMBL" id="JAACJP010000012">
    <property type="protein sequence ID" value="KAF5381116.1"/>
    <property type="molecule type" value="Genomic_DNA"/>
</dbReference>
<sequence>MGDPSTDLAALAQRLSALLEEIHTSDSDESWNEVETVSQTLANALRSRDGPDDNHSILGRTALPITLTSLFTLSLHGSGVPDDKYTSVVFELLRVAANICMDHDENRGRLLEAGLPQAITSLLEGYTESIPSPPHTKPLDLTEAHLRIIRTSIGALLNASIGYEPVKIRLISLEAPITILKLSMAIYPTGFWSNVSTDISDLDVASENAWAIRCGLSNWSWRAISELKDVKDETLPIFTPDFLPLLVSPLLAFLPKPPQESRALFEPESAFASSLIDADFENLEESCMLLESLSLDVEDIRLALARGLDFPAEHSGVRCLSIILDFVEHGSYPSLWNSPVLDDAERKRKEKAFNICKAALIKCVVEVAGEERNEDVLWDDSAPEKPGGLFVYRMVAWLKRYVQDMDATTAERAPDAQSTFDREDMVICASLALGNLARREKNSAALVSPPYSLAPVLTSTHLLSLSTDVKVKHGVIGLLKHLAQAHSHVIQSALGKARVIRCISESGVWDEKADAMADVVQLSAIGVVKHMCSANVEHTYALVLPSSRSPTSPTGLAQVLALVKRSDSVPIQSEGSRVLVNVVKSLWSNNIPASTTADSQPSPIATGTVDKEDLLDKQRKRNAAIRTVLTPESTSILASLVGRSAKYPLLVNEGVVALSLLSTHKEGGPLVLDSLTVPLGLDMPASPADSTSPLTTATNDVGSPTSTTTSGNTRLNTPRHPLDMLIFTLKNVDNPVNFPVEVRVNVCSFFIQLARHASGEELDRVKATVRPVLESLLLVPDKEEMLAKAVQRVLDAWS</sequence>
<dbReference type="Gene3D" id="1.25.10.10">
    <property type="entry name" value="Leucine-rich Repeat Variant"/>
    <property type="match status" value="1"/>
</dbReference>
<gene>
    <name evidence="2" type="ORF">D9615_003916</name>
</gene>
<dbReference type="SUPFAM" id="SSF48371">
    <property type="entry name" value="ARM repeat"/>
    <property type="match status" value="1"/>
</dbReference>
<name>A0A8H5HDF0_9AGAR</name>
<dbReference type="InterPro" id="IPR016024">
    <property type="entry name" value="ARM-type_fold"/>
</dbReference>
<feature type="compositionally biased region" description="Polar residues" evidence="1">
    <location>
        <begin position="688"/>
        <end position="701"/>
    </location>
</feature>
<evidence type="ECO:0000313" key="2">
    <source>
        <dbReference type="EMBL" id="KAF5381116.1"/>
    </source>
</evidence>
<comment type="caution">
    <text evidence="2">The sequence shown here is derived from an EMBL/GenBank/DDBJ whole genome shotgun (WGS) entry which is preliminary data.</text>
</comment>
<evidence type="ECO:0000313" key="3">
    <source>
        <dbReference type="Proteomes" id="UP000565441"/>
    </source>
</evidence>
<dbReference type="InterPro" id="IPR011989">
    <property type="entry name" value="ARM-like"/>
</dbReference>
<reference evidence="2 3" key="1">
    <citation type="journal article" date="2020" name="ISME J.">
        <title>Uncovering the hidden diversity of litter-decomposition mechanisms in mushroom-forming fungi.</title>
        <authorList>
            <person name="Floudas D."/>
            <person name="Bentzer J."/>
            <person name="Ahren D."/>
            <person name="Johansson T."/>
            <person name="Persson P."/>
            <person name="Tunlid A."/>
        </authorList>
    </citation>
    <scope>NUCLEOTIDE SEQUENCE [LARGE SCALE GENOMIC DNA]</scope>
    <source>
        <strain evidence="2 3">CBS 661.87</strain>
    </source>
</reference>
<dbReference type="OrthoDB" id="26149at2759"/>
<feature type="compositionally biased region" description="Low complexity" evidence="1">
    <location>
        <begin position="702"/>
        <end position="715"/>
    </location>
</feature>
<feature type="region of interest" description="Disordered" evidence="1">
    <location>
        <begin position="683"/>
        <end position="715"/>
    </location>
</feature>
<accession>A0A8H5HDF0</accession>
<evidence type="ECO:0000256" key="1">
    <source>
        <dbReference type="SAM" id="MobiDB-lite"/>
    </source>
</evidence>
<protein>
    <submittedName>
        <fullName evidence="2">Uncharacterized protein</fullName>
    </submittedName>
</protein>
<dbReference type="Proteomes" id="UP000565441">
    <property type="component" value="Unassembled WGS sequence"/>
</dbReference>
<keyword evidence="3" id="KW-1185">Reference proteome</keyword>
<dbReference type="InterPro" id="IPR040144">
    <property type="entry name" value="RAP1GDS1"/>
</dbReference>
<dbReference type="AlphaFoldDB" id="A0A8H5HDF0"/>
<proteinExistence type="predicted"/>
<dbReference type="PANTHER" id="PTHR10957">
    <property type="entry name" value="RAP1 GTPASE-GDP DISSOCIATION STIMULATOR 1"/>
    <property type="match status" value="1"/>
</dbReference>
<dbReference type="GO" id="GO:0005085">
    <property type="term" value="F:guanyl-nucleotide exchange factor activity"/>
    <property type="evidence" value="ECO:0007669"/>
    <property type="project" value="InterPro"/>
</dbReference>
<organism evidence="2 3">
    <name type="scientific">Tricholomella constricta</name>
    <dbReference type="NCBI Taxonomy" id="117010"/>
    <lineage>
        <taxon>Eukaryota</taxon>
        <taxon>Fungi</taxon>
        <taxon>Dikarya</taxon>
        <taxon>Basidiomycota</taxon>
        <taxon>Agaricomycotina</taxon>
        <taxon>Agaricomycetes</taxon>
        <taxon>Agaricomycetidae</taxon>
        <taxon>Agaricales</taxon>
        <taxon>Tricholomatineae</taxon>
        <taxon>Lyophyllaceae</taxon>
        <taxon>Tricholomella</taxon>
    </lineage>
</organism>